<proteinExistence type="predicted"/>
<dbReference type="EMBL" id="VSSQ01140023">
    <property type="protein sequence ID" value="MPN62260.1"/>
    <property type="molecule type" value="Genomic_DNA"/>
</dbReference>
<comment type="caution">
    <text evidence="1">The sequence shown here is derived from an EMBL/GenBank/DDBJ whole genome shotgun (WGS) entry which is preliminary data.</text>
</comment>
<accession>A0A645JGL8</accession>
<dbReference type="AlphaFoldDB" id="A0A645JGL8"/>
<evidence type="ECO:0000313" key="1">
    <source>
        <dbReference type="EMBL" id="MPN62260.1"/>
    </source>
</evidence>
<gene>
    <name evidence="1" type="ORF">SDC9_210007</name>
</gene>
<organism evidence="1">
    <name type="scientific">bioreactor metagenome</name>
    <dbReference type="NCBI Taxonomy" id="1076179"/>
    <lineage>
        <taxon>unclassified sequences</taxon>
        <taxon>metagenomes</taxon>
        <taxon>ecological metagenomes</taxon>
    </lineage>
</organism>
<sequence length="100" mass="11352">MRRNDLYAIFNWFGANGAQHKRLAPVIIEHAVARFVLNARVESAKALLARHRDSNLHSLALGLGEIEEFFIPLAKQVGFFPFAVIQQLTCVFWVKAKSLF</sequence>
<reference evidence="1" key="1">
    <citation type="submission" date="2019-08" db="EMBL/GenBank/DDBJ databases">
        <authorList>
            <person name="Kucharzyk K."/>
            <person name="Murdoch R.W."/>
            <person name="Higgins S."/>
            <person name="Loffler F."/>
        </authorList>
    </citation>
    <scope>NUCLEOTIDE SEQUENCE</scope>
</reference>
<protein>
    <submittedName>
        <fullName evidence="1">Uncharacterized protein</fullName>
    </submittedName>
</protein>
<name>A0A645JGL8_9ZZZZ</name>